<keyword evidence="3" id="KW-1185">Reference proteome</keyword>
<reference evidence="2" key="2">
    <citation type="submission" date="2020-11" db="EMBL/GenBank/DDBJ databases">
        <authorList>
            <consortium name="DOE Joint Genome Institute"/>
            <person name="Kuo A."/>
            <person name="Miyauchi S."/>
            <person name="Kiss E."/>
            <person name="Drula E."/>
            <person name="Kohler A."/>
            <person name="Sanchez-Garcia M."/>
            <person name="Andreopoulos B."/>
            <person name="Barry K.W."/>
            <person name="Bonito G."/>
            <person name="Buee M."/>
            <person name="Carver A."/>
            <person name="Chen C."/>
            <person name="Cichocki N."/>
            <person name="Clum A."/>
            <person name="Culley D."/>
            <person name="Crous P.W."/>
            <person name="Fauchery L."/>
            <person name="Girlanda M."/>
            <person name="Hayes R."/>
            <person name="Keri Z."/>
            <person name="Labutti K."/>
            <person name="Lipzen A."/>
            <person name="Lombard V."/>
            <person name="Magnuson J."/>
            <person name="Maillard F."/>
            <person name="Morin E."/>
            <person name="Murat C."/>
            <person name="Nolan M."/>
            <person name="Ohm R."/>
            <person name="Pangilinan J."/>
            <person name="Pereira M."/>
            <person name="Perotto S."/>
            <person name="Peter M."/>
            <person name="Riley R."/>
            <person name="Sitrit Y."/>
            <person name="Stielow B."/>
            <person name="Szollosi G."/>
            <person name="Zifcakova L."/>
            <person name="Stursova M."/>
            <person name="Spatafora J.W."/>
            <person name="Tedersoo L."/>
            <person name="Vaario L.-M."/>
            <person name="Yamada A."/>
            <person name="Yan M."/>
            <person name="Wang P."/>
            <person name="Xu J."/>
            <person name="Bruns T."/>
            <person name="Baldrian P."/>
            <person name="Vilgalys R."/>
            <person name="Henrissat B."/>
            <person name="Grigoriev I.V."/>
            <person name="Hibbett D."/>
            <person name="Nagy L.G."/>
            <person name="Martin F.M."/>
        </authorList>
    </citation>
    <scope>NUCLEOTIDE SEQUENCE</scope>
    <source>
        <strain evidence="2">UH-Tt-Lm1</strain>
    </source>
</reference>
<evidence type="ECO:0000313" key="3">
    <source>
        <dbReference type="Proteomes" id="UP000736335"/>
    </source>
</evidence>
<protein>
    <submittedName>
        <fullName evidence="2">Uncharacterized protein</fullName>
    </submittedName>
</protein>
<dbReference type="Proteomes" id="UP000736335">
    <property type="component" value="Unassembled WGS sequence"/>
</dbReference>
<dbReference type="CDD" id="cd15489">
    <property type="entry name" value="PHD_SF"/>
    <property type="match status" value="1"/>
</dbReference>
<feature type="compositionally biased region" description="Basic and acidic residues" evidence="1">
    <location>
        <begin position="499"/>
        <end position="508"/>
    </location>
</feature>
<dbReference type="EMBL" id="WIUZ02000014">
    <property type="protein sequence ID" value="KAF9781086.1"/>
    <property type="molecule type" value="Genomic_DNA"/>
</dbReference>
<accession>A0A9P6H7E7</accession>
<organism evidence="2 3">
    <name type="scientific">Thelephora terrestris</name>
    <dbReference type="NCBI Taxonomy" id="56493"/>
    <lineage>
        <taxon>Eukaryota</taxon>
        <taxon>Fungi</taxon>
        <taxon>Dikarya</taxon>
        <taxon>Basidiomycota</taxon>
        <taxon>Agaricomycotina</taxon>
        <taxon>Agaricomycetes</taxon>
        <taxon>Thelephorales</taxon>
        <taxon>Thelephoraceae</taxon>
        <taxon>Thelephora</taxon>
    </lineage>
</organism>
<evidence type="ECO:0000256" key="1">
    <source>
        <dbReference type="SAM" id="MobiDB-lite"/>
    </source>
</evidence>
<proteinExistence type="predicted"/>
<dbReference type="AlphaFoldDB" id="A0A9P6H7E7"/>
<feature type="region of interest" description="Disordered" evidence="1">
    <location>
        <begin position="482"/>
        <end position="609"/>
    </location>
</feature>
<name>A0A9P6H7E7_9AGAM</name>
<feature type="compositionally biased region" description="Low complexity" evidence="1">
    <location>
        <begin position="509"/>
        <end position="536"/>
    </location>
</feature>
<feature type="region of interest" description="Disordered" evidence="1">
    <location>
        <begin position="1"/>
        <end position="34"/>
    </location>
</feature>
<feature type="compositionally biased region" description="Basic residues" evidence="1">
    <location>
        <begin position="1"/>
        <end position="25"/>
    </location>
</feature>
<gene>
    <name evidence="2" type="ORF">BJ322DRAFT_1023203</name>
</gene>
<reference evidence="2" key="1">
    <citation type="journal article" date="2020" name="Nat. Commun.">
        <title>Large-scale genome sequencing of mycorrhizal fungi provides insights into the early evolution of symbiotic traits.</title>
        <authorList>
            <person name="Miyauchi S."/>
            <person name="Kiss E."/>
            <person name="Kuo A."/>
            <person name="Drula E."/>
            <person name="Kohler A."/>
            <person name="Sanchez-Garcia M."/>
            <person name="Morin E."/>
            <person name="Andreopoulos B."/>
            <person name="Barry K.W."/>
            <person name="Bonito G."/>
            <person name="Buee M."/>
            <person name="Carver A."/>
            <person name="Chen C."/>
            <person name="Cichocki N."/>
            <person name="Clum A."/>
            <person name="Culley D."/>
            <person name="Crous P.W."/>
            <person name="Fauchery L."/>
            <person name="Girlanda M."/>
            <person name="Hayes R.D."/>
            <person name="Keri Z."/>
            <person name="LaButti K."/>
            <person name="Lipzen A."/>
            <person name="Lombard V."/>
            <person name="Magnuson J."/>
            <person name="Maillard F."/>
            <person name="Murat C."/>
            <person name="Nolan M."/>
            <person name="Ohm R.A."/>
            <person name="Pangilinan J."/>
            <person name="Pereira M.F."/>
            <person name="Perotto S."/>
            <person name="Peter M."/>
            <person name="Pfister S."/>
            <person name="Riley R."/>
            <person name="Sitrit Y."/>
            <person name="Stielow J.B."/>
            <person name="Szollosi G."/>
            <person name="Zifcakova L."/>
            <person name="Stursova M."/>
            <person name="Spatafora J.W."/>
            <person name="Tedersoo L."/>
            <person name="Vaario L.M."/>
            <person name="Yamada A."/>
            <person name="Yan M."/>
            <person name="Wang P."/>
            <person name="Xu J."/>
            <person name="Bruns T."/>
            <person name="Baldrian P."/>
            <person name="Vilgalys R."/>
            <person name="Dunand C."/>
            <person name="Henrissat B."/>
            <person name="Grigoriev I.V."/>
            <person name="Hibbett D."/>
            <person name="Nagy L.G."/>
            <person name="Martin F.M."/>
        </authorList>
    </citation>
    <scope>NUCLEOTIDE SEQUENCE</scope>
    <source>
        <strain evidence="2">UH-Tt-Lm1</strain>
    </source>
</reference>
<evidence type="ECO:0000313" key="2">
    <source>
        <dbReference type="EMBL" id="KAF9781086.1"/>
    </source>
</evidence>
<sequence>MLRKKPKTNVKTFRAARRGAAKSHRGGQGYEPLDFDGEQRKVNKGWAERSVRCRDEGTKILSDGAKIAIRQSIQAGVFSDRESALEPPFMAPSTDPDLYSKWCSVCGDFGHNLVLCAGCKMGVCTTTAETHTGCFSWDPKIERSDFVFYCPYCAKASHKACELKLRRTMSDKRDVFLRYDPPVLIVATTWHETKIPYGRMLRDALLRMYVGEEESPLIGCQKVMLMEVALDSSAKQAADDNDDDGNTVKTQTPEAAEEFLAEHPTAKIVVVIDTHCLENGFFVWRGTGSDMLACTLYEILSDCIPSGVFQFISDKEGTPPHTHKSLIMNLSCGATISQPSSRAQILKGHCADAVFSLANIVTLVGEVAADLTRFVALWVQTPSGYDFLISRAFDGRWCNDHRPVISRKVDGHIAYDMFSLERPGGQVVLCHRNCGQLLKYRPKGSKVRFSCPGCGSSTTTPKITSDRATCLGRRDIVKAPFPPKQFPTEWKLGTPNEGTDGRAPEIARSRSLPIPSISILPTPTFQPPTRTLTPLPTSRPVLSASTSMPSPRLIIKVPARPRVTSSNSPTPTPPPLSPNEPSSSTSDLRKRSPAGETGTMTLRKRAKRD</sequence>
<comment type="caution">
    <text evidence="2">The sequence shown here is derived from an EMBL/GenBank/DDBJ whole genome shotgun (WGS) entry which is preliminary data.</text>
</comment>